<sequence>MEDVAVYFDKEMDLTINTSTCQMVCSGNHWYRGYIETRAFQPVSVMHDEVCTIDFTSSIFIGQMCAFTLVGQRALSLVSRHGNIEINSPLNISGSALSLGSSVQKSIGGYVKTSEDGRDAGPQSSPTVADQLTCMDGILRRCSEEVCVYLPTRIPNKCRRRRSNRADSKERSNCRSRCHLSGRFLRY</sequence>
<gene>
    <name evidence="1" type="ORF">OS493_035617</name>
</gene>
<organism evidence="1 2">
    <name type="scientific">Desmophyllum pertusum</name>
    <dbReference type="NCBI Taxonomy" id="174260"/>
    <lineage>
        <taxon>Eukaryota</taxon>
        <taxon>Metazoa</taxon>
        <taxon>Cnidaria</taxon>
        <taxon>Anthozoa</taxon>
        <taxon>Hexacorallia</taxon>
        <taxon>Scleractinia</taxon>
        <taxon>Caryophylliina</taxon>
        <taxon>Caryophylliidae</taxon>
        <taxon>Desmophyllum</taxon>
    </lineage>
</organism>
<reference evidence="1" key="1">
    <citation type="submission" date="2023-01" db="EMBL/GenBank/DDBJ databases">
        <title>Genome assembly of the deep-sea coral Lophelia pertusa.</title>
        <authorList>
            <person name="Herrera S."/>
            <person name="Cordes E."/>
        </authorList>
    </citation>
    <scope>NUCLEOTIDE SEQUENCE</scope>
    <source>
        <strain evidence="1">USNM1676648</strain>
        <tissue evidence="1">Polyp</tissue>
    </source>
</reference>
<protein>
    <submittedName>
        <fullName evidence="1">Uncharacterized protein</fullName>
    </submittedName>
</protein>
<evidence type="ECO:0000313" key="1">
    <source>
        <dbReference type="EMBL" id="KAJ7382340.1"/>
    </source>
</evidence>
<comment type="caution">
    <text evidence="1">The sequence shown here is derived from an EMBL/GenBank/DDBJ whole genome shotgun (WGS) entry which is preliminary data.</text>
</comment>
<keyword evidence="2" id="KW-1185">Reference proteome</keyword>
<dbReference type="Proteomes" id="UP001163046">
    <property type="component" value="Unassembled WGS sequence"/>
</dbReference>
<evidence type="ECO:0000313" key="2">
    <source>
        <dbReference type="Proteomes" id="UP001163046"/>
    </source>
</evidence>
<accession>A0A9W9ZJ22</accession>
<proteinExistence type="predicted"/>
<name>A0A9W9ZJ22_9CNID</name>
<dbReference type="AlphaFoldDB" id="A0A9W9ZJ22"/>
<dbReference type="EMBL" id="MU825927">
    <property type="protein sequence ID" value="KAJ7382340.1"/>
    <property type="molecule type" value="Genomic_DNA"/>
</dbReference>